<dbReference type="GeneID" id="98664037"/>
<evidence type="ECO:0000256" key="4">
    <source>
        <dbReference type="SAM" id="SignalP"/>
    </source>
</evidence>
<dbReference type="SUPFAM" id="SSF111369">
    <property type="entry name" value="HlyD-like secretion proteins"/>
    <property type="match status" value="1"/>
</dbReference>
<dbReference type="Pfam" id="PF25917">
    <property type="entry name" value="BSH_RND"/>
    <property type="match status" value="1"/>
</dbReference>
<dbReference type="GO" id="GO:0005886">
    <property type="term" value="C:plasma membrane"/>
    <property type="evidence" value="ECO:0007669"/>
    <property type="project" value="TreeGrafter"/>
</dbReference>
<dbReference type="AlphaFoldDB" id="A0A1I3P7Y6"/>
<feature type="signal peptide" evidence="4">
    <location>
        <begin position="1"/>
        <end position="25"/>
    </location>
</feature>
<dbReference type="STRING" id="576117.SAMN04488138_102233"/>
<gene>
    <name evidence="9" type="ORF">SAMN04488138_102233</name>
</gene>
<protein>
    <submittedName>
        <fullName evidence="9">Membrane fusion protein, multidrug efflux system</fullName>
    </submittedName>
</protein>
<keyword evidence="4" id="KW-0732">Signal</keyword>
<dbReference type="GO" id="GO:0030313">
    <property type="term" value="C:cell envelope"/>
    <property type="evidence" value="ECO:0007669"/>
    <property type="project" value="UniProtKB-SubCell"/>
</dbReference>
<dbReference type="Gene3D" id="2.40.50.100">
    <property type="match status" value="1"/>
</dbReference>
<feature type="domain" description="Multidrug resistance protein MdtA-like C-terminal permuted SH3" evidence="8">
    <location>
        <begin position="302"/>
        <end position="359"/>
    </location>
</feature>
<proteinExistence type="inferred from homology"/>
<feature type="chain" id="PRO_5010374684" evidence="4">
    <location>
        <begin position="26"/>
        <end position="396"/>
    </location>
</feature>
<accession>A0A1I3P7Y6</accession>
<dbReference type="InterPro" id="IPR058627">
    <property type="entry name" value="MdtA-like_C"/>
</dbReference>
<dbReference type="InterPro" id="IPR058624">
    <property type="entry name" value="MdtA-like_HH"/>
</dbReference>
<sequence>MPLSLRALRLSAALVCLAVPSLSYAQGAPMGGPGQVTEVGVMELTESDVPVSTTMPGRAVAKEQTEIRPRVEGVIKEIAYTPGRRVQEGDLLFRLDSETYEAALASAEAALDSAKATLSTAQAAYDRYAKLEGVGASTSDLESARATLAQAKASVKSAEADLQQAQLDLERVEIRSPIAGIPDVPVYSVGSLVTANQSDALTTVTRLNPIYVDVSESSARRMRIGELFEAGALTPGRELDVALTLENGEVYGRKGTLVSPGVTVSTTTGSIDSRFEFDNSEHKIMPGQFLRVEVVFGTTRGILVPQRATTRQSDGTLTAFIAEDGTAHQVTLSYSGTAENAWVVTDGVEVGDMIILDGLTNLKDGAEITTVPVTINEVGVVEDIVSTESETQSEAE</sequence>
<keyword evidence="3" id="KW-0175">Coiled coil</keyword>
<dbReference type="GO" id="GO:0046677">
    <property type="term" value="P:response to antibiotic"/>
    <property type="evidence" value="ECO:0007669"/>
    <property type="project" value="TreeGrafter"/>
</dbReference>
<dbReference type="NCBIfam" id="TIGR01730">
    <property type="entry name" value="RND_mfp"/>
    <property type="match status" value="1"/>
</dbReference>
<evidence type="ECO:0000256" key="2">
    <source>
        <dbReference type="ARBA" id="ARBA00009477"/>
    </source>
</evidence>
<evidence type="ECO:0000259" key="7">
    <source>
        <dbReference type="Pfam" id="PF25944"/>
    </source>
</evidence>
<organism evidence="9 10">
    <name type="scientific">Celeribacter halophilus</name>
    <dbReference type="NCBI Taxonomy" id="576117"/>
    <lineage>
        <taxon>Bacteria</taxon>
        <taxon>Pseudomonadati</taxon>
        <taxon>Pseudomonadota</taxon>
        <taxon>Alphaproteobacteria</taxon>
        <taxon>Rhodobacterales</taxon>
        <taxon>Roseobacteraceae</taxon>
        <taxon>Celeribacter</taxon>
    </lineage>
</organism>
<dbReference type="RefSeq" id="WP_066606253.1">
    <property type="nucleotide sequence ID" value="NZ_FORY01000002.1"/>
</dbReference>
<dbReference type="EMBL" id="FORY01000002">
    <property type="protein sequence ID" value="SFJ17623.1"/>
    <property type="molecule type" value="Genomic_DNA"/>
</dbReference>
<dbReference type="Pfam" id="PF25876">
    <property type="entry name" value="HH_MFP_RND"/>
    <property type="match status" value="1"/>
</dbReference>
<evidence type="ECO:0000313" key="9">
    <source>
        <dbReference type="EMBL" id="SFJ17623.1"/>
    </source>
</evidence>
<dbReference type="OrthoDB" id="7811737at2"/>
<feature type="domain" description="Multidrug resistance protein MdtA-like alpha-helical hairpin" evidence="5">
    <location>
        <begin position="104"/>
        <end position="170"/>
    </location>
</feature>
<comment type="subcellular location">
    <subcellularLocation>
        <location evidence="1">Cell envelope</location>
    </subcellularLocation>
</comment>
<dbReference type="Gene3D" id="2.40.30.170">
    <property type="match status" value="1"/>
</dbReference>
<evidence type="ECO:0000256" key="1">
    <source>
        <dbReference type="ARBA" id="ARBA00004196"/>
    </source>
</evidence>
<dbReference type="Gene3D" id="1.10.287.470">
    <property type="entry name" value="Helix hairpin bin"/>
    <property type="match status" value="1"/>
</dbReference>
<name>A0A1I3P7Y6_9RHOB</name>
<feature type="domain" description="Multidrug resistance protein MdtA-like beta-barrel" evidence="7">
    <location>
        <begin position="209"/>
        <end position="295"/>
    </location>
</feature>
<comment type="similarity">
    <text evidence="2">Belongs to the membrane fusion protein (MFP) (TC 8.A.1) family.</text>
</comment>
<evidence type="ECO:0000259" key="6">
    <source>
        <dbReference type="Pfam" id="PF25917"/>
    </source>
</evidence>
<dbReference type="InterPro" id="IPR058625">
    <property type="entry name" value="MdtA-like_BSH"/>
</dbReference>
<evidence type="ECO:0000259" key="5">
    <source>
        <dbReference type="Pfam" id="PF25876"/>
    </source>
</evidence>
<dbReference type="InterPro" id="IPR006143">
    <property type="entry name" value="RND_pump_MFP"/>
</dbReference>
<dbReference type="Pfam" id="PF25967">
    <property type="entry name" value="RND-MFP_C"/>
    <property type="match status" value="1"/>
</dbReference>
<dbReference type="InterPro" id="IPR058626">
    <property type="entry name" value="MdtA-like_b-barrel"/>
</dbReference>
<dbReference type="Pfam" id="PF25944">
    <property type="entry name" value="Beta-barrel_RND"/>
    <property type="match status" value="1"/>
</dbReference>
<evidence type="ECO:0000313" key="10">
    <source>
        <dbReference type="Proteomes" id="UP000183299"/>
    </source>
</evidence>
<keyword evidence="10" id="KW-1185">Reference proteome</keyword>
<dbReference type="GO" id="GO:0022857">
    <property type="term" value="F:transmembrane transporter activity"/>
    <property type="evidence" value="ECO:0007669"/>
    <property type="project" value="InterPro"/>
</dbReference>
<dbReference type="PANTHER" id="PTHR30158">
    <property type="entry name" value="ACRA/E-RELATED COMPONENT OF DRUG EFFLUX TRANSPORTER"/>
    <property type="match status" value="1"/>
</dbReference>
<feature type="domain" description="Multidrug resistance protein MdtA-like barrel-sandwich hybrid" evidence="6">
    <location>
        <begin position="64"/>
        <end position="204"/>
    </location>
</feature>
<dbReference type="Gene3D" id="2.40.420.20">
    <property type="match status" value="1"/>
</dbReference>
<reference evidence="9 10" key="1">
    <citation type="submission" date="2016-10" db="EMBL/GenBank/DDBJ databases">
        <authorList>
            <person name="de Groot N.N."/>
        </authorList>
    </citation>
    <scope>NUCLEOTIDE SEQUENCE [LARGE SCALE GENOMIC DNA]</scope>
    <source>
        <strain evidence="9 10">CGMCC 1.8891</strain>
    </source>
</reference>
<dbReference type="Proteomes" id="UP000183299">
    <property type="component" value="Unassembled WGS sequence"/>
</dbReference>
<evidence type="ECO:0000259" key="8">
    <source>
        <dbReference type="Pfam" id="PF25967"/>
    </source>
</evidence>
<feature type="coiled-coil region" evidence="3">
    <location>
        <begin position="97"/>
        <end position="175"/>
    </location>
</feature>
<evidence type="ECO:0000256" key="3">
    <source>
        <dbReference type="SAM" id="Coils"/>
    </source>
</evidence>